<evidence type="ECO:0000256" key="2">
    <source>
        <dbReference type="SAM" id="SignalP"/>
    </source>
</evidence>
<dbReference type="EMBL" id="JAEUBG010003417">
    <property type="protein sequence ID" value="KAH3682748.1"/>
    <property type="molecule type" value="Genomic_DNA"/>
</dbReference>
<name>A0A9P8Q2E8_WICPI</name>
<dbReference type="AlphaFoldDB" id="A0A9P8Q2E8"/>
<feature type="compositionally biased region" description="Polar residues" evidence="1">
    <location>
        <begin position="57"/>
        <end position="67"/>
    </location>
</feature>
<proteinExistence type="predicted"/>
<feature type="region of interest" description="Disordered" evidence="1">
    <location>
        <begin position="53"/>
        <end position="76"/>
    </location>
</feature>
<evidence type="ECO:0000313" key="3">
    <source>
        <dbReference type="EMBL" id="KAH3682748.1"/>
    </source>
</evidence>
<evidence type="ECO:0000256" key="1">
    <source>
        <dbReference type="SAM" id="MobiDB-lite"/>
    </source>
</evidence>
<feature type="chain" id="PRO_5040290977" evidence="2">
    <location>
        <begin position="21"/>
        <end position="86"/>
    </location>
</feature>
<protein>
    <submittedName>
        <fullName evidence="3">Uncharacterized protein</fullName>
    </submittedName>
</protein>
<comment type="caution">
    <text evidence="3">The sequence shown here is derived from an EMBL/GenBank/DDBJ whole genome shotgun (WGS) entry which is preliminary data.</text>
</comment>
<accession>A0A9P8Q2E8</accession>
<reference evidence="3" key="2">
    <citation type="submission" date="2021-01" db="EMBL/GenBank/DDBJ databases">
        <authorList>
            <person name="Schikora-Tamarit M.A."/>
        </authorList>
    </citation>
    <scope>NUCLEOTIDE SEQUENCE</scope>
    <source>
        <strain evidence="3">CBS2887</strain>
    </source>
</reference>
<keyword evidence="2" id="KW-0732">Signal</keyword>
<gene>
    <name evidence="3" type="ORF">WICPIJ_006283</name>
</gene>
<reference evidence="3" key="1">
    <citation type="journal article" date="2021" name="Open Biol.">
        <title>Shared evolutionary footprints suggest mitochondrial oxidative damage underlies multiple complex I losses in fungi.</title>
        <authorList>
            <person name="Schikora-Tamarit M.A."/>
            <person name="Marcet-Houben M."/>
            <person name="Nosek J."/>
            <person name="Gabaldon T."/>
        </authorList>
    </citation>
    <scope>NUCLEOTIDE SEQUENCE</scope>
    <source>
        <strain evidence="3">CBS2887</strain>
    </source>
</reference>
<sequence length="86" mass="9411">MTVFLALNRSMILLPIKTAAIVTYPAPKVLPLVWMSGPGPVMYLDQPWKEPILPQPDMTSSNNSLSDEPNDGVRTSGLEGVVQFLD</sequence>
<organism evidence="3 4">
    <name type="scientific">Wickerhamomyces pijperi</name>
    <name type="common">Yeast</name>
    <name type="synonym">Pichia pijperi</name>
    <dbReference type="NCBI Taxonomy" id="599730"/>
    <lineage>
        <taxon>Eukaryota</taxon>
        <taxon>Fungi</taxon>
        <taxon>Dikarya</taxon>
        <taxon>Ascomycota</taxon>
        <taxon>Saccharomycotina</taxon>
        <taxon>Saccharomycetes</taxon>
        <taxon>Phaffomycetales</taxon>
        <taxon>Wickerhamomycetaceae</taxon>
        <taxon>Wickerhamomyces</taxon>
    </lineage>
</organism>
<evidence type="ECO:0000313" key="4">
    <source>
        <dbReference type="Proteomes" id="UP000774326"/>
    </source>
</evidence>
<dbReference type="Proteomes" id="UP000774326">
    <property type="component" value="Unassembled WGS sequence"/>
</dbReference>
<keyword evidence="4" id="KW-1185">Reference proteome</keyword>
<feature type="signal peptide" evidence="2">
    <location>
        <begin position="1"/>
        <end position="20"/>
    </location>
</feature>